<evidence type="ECO:0000256" key="1">
    <source>
        <dbReference type="ARBA" id="ARBA00004141"/>
    </source>
</evidence>
<dbReference type="AlphaFoldDB" id="A0A397L0M7"/>
<evidence type="ECO:0000256" key="6">
    <source>
        <dbReference type="ARBA" id="ARBA00023136"/>
    </source>
</evidence>
<dbReference type="GO" id="GO:0016020">
    <property type="term" value="C:membrane"/>
    <property type="evidence" value="ECO:0007669"/>
    <property type="project" value="UniProtKB-SubCell"/>
</dbReference>
<feature type="transmembrane region" description="Helical" evidence="7">
    <location>
        <begin position="271"/>
        <end position="292"/>
    </location>
</feature>
<dbReference type="Pfam" id="PF01733">
    <property type="entry name" value="Nucleoside_tran"/>
    <property type="match status" value="2"/>
</dbReference>
<feature type="transmembrane region" description="Helical" evidence="7">
    <location>
        <begin position="304"/>
        <end position="324"/>
    </location>
</feature>
<evidence type="ECO:0000256" key="4">
    <source>
        <dbReference type="ARBA" id="ARBA00022692"/>
    </source>
</evidence>
<feature type="transmembrane region" description="Helical" evidence="7">
    <location>
        <begin position="39"/>
        <end position="60"/>
    </location>
</feature>
<dbReference type="PANTHER" id="PTHR10332">
    <property type="entry name" value="EQUILIBRATIVE NUCLEOSIDE TRANSPORTER"/>
    <property type="match status" value="1"/>
</dbReference>
<name>A0A397L0M7_BRACM</name>
<evidence type="ECO:0000313" key="8">
    <source>
        <dbReference type="EMBL" id="RIA05433.1"/>
    </source>
</evidence>
<dbReference type="PIRSF" id="PIRSF016379">
    <property type="entry name" value="ENT"/>
    <property type="match status" value="1"/>
</dbReference>
<comment type="subcellular location">
    <subcellularLocation>
        <location evidence="1">Membrane</location>
        <topology evidence="1">Multi-pass membrane protein</topology>
    </subcellularLocation>
</comment>
<keyword evidence="3" id="KW-0813">Transport</keyword>
<dbReference type="InterPro" id="IPR002259">
    <property type="entry name" value="Eqnu_transpt"/>
</dbReference>
<keyword evidence="6 7" id="KW-0472">Membrane</keyword>
<evidence type="ECO:0000256" key="3">
    <source>
        <dbReference type="ARBA" id="ARBA00022448"/>
    </source>
</evidence>
<gene>
    <name evidence="8" type="ORF">BRARA_K00254</name>
</gene>
<accession>A0A397L0M7</accession>
<proteinExistence type="inferred from homology"/>
<keyword evidence="5 7" id="KW-1133">Transmembrane helix</keyword>
<feature type="transmembrane region" description="Helical" evidence="7">
    <location>
        <begin position="336"/>
        <end position="355"/>
    </location>
</feature>
<feature type="transmembrane region" description="Helical" evidence="7">
    <location>
        <begin position="80"/>
        <end position="99"/>
    </location>
</feature>
<evidence type="ECO:0000256" key="5">
    <source>
        <dbReference type="ARBA" id="ARBA00022989"/>
    </source>
</evidence>
<sequence>MSKLQAKIQCCLLGIGQLFPWNTILTISDYYYEIFPAKFPYIIIVNNSYFFFFKWLIYYSSLRWSGKPDRNRTTNNYHPARILALVYQPFVMGTIFTLVSRGQKSKNQGRVLAGYCLFVTGNIFLITVDLVSEAKGGLFPFLLLCFIAASFRVANALVEGAMMGDLSCISHDLIQPFAAGLGIAGAITSGLSLLTKAVFQNFRDGLRKGALLFLGISSVIEILCVVIYALLFPKLSIVQNYQAHSISNQMETTEVSRVLPIDNLQLARENIYKLISLFLTYAMTLSIFPGFLFENTGKHELNSWYPLVLITCFNVCDALSRYTTMFKRLKMESGKWIIACALARVLIVPAFYFTAKYADQGWMMFLTSFLGITNGYLTVCTHTGASKKIYNLSEANSLGNMLVASMLCGIFAGACLSWLWLIGSKISF</sequence>
<reference evidence="8" key="1">
    <citation type="submission" date="2018-06" db="EMBL/GenBank/DDBJ databases">
        <title>WGS assembly of Brassica rapa FPsc.</title>
        <authorList>
            <person name="Bowman J."/>
            <person name="Kohchi T."/>
            <person name="Yamato K."/>
            <person name="Jenkins J."/>
            <person name="Shu S."/>
            <person name="Ishizaki K."/>
            <person name="Yamaoka S."/>
            <person name="Nishihama R."/>
            <person name="Nakamura Y."/>
            <person name="Berger F."/>
            <person name="Adam C."/>
            <person name="Aki S."/>
            <person name="Althoff F."/>
            <person name="Araki T."/>
            <person name="Arteaga-Vazquez M."/>
            <person name="Balasubrmanian S."/>
            <person name="Bauer D."/>
            <person name="Boehm C."/>
            <person name="Briginshaw L."/>
            <person name="Caballero-Perez J."/>
            <person name="Catarino B."/>
            <person name="Chen F."/>
            <person name="Chiyoda S."/>
            <person name="Chovatia M."/>
            <person name="Davies K."/>
            <person name="Delmans M."/>
            <person name="Demura T."/>
            <person name="Dierschke T."/>
            <person name="Dolan L."/>
            <person name="Dorantes-Acosta A."/>
            <person name="Eklund D."/>
            <person name="Florent S."/>
            <person name="Flores-Sandoval E."/>
            <person name="Fujiyama A."/>
            <person name="Fukuzawa H."/>
            <person name="Galik B."/>
            <person name="Grimanelli D."/>
            <person name="Grimwood J."/>
            <person name="Grossniklaus U."/>
            <person name="Hamada T."/>
            <person name="Haseloff J."/>
            <person name="Hetherington A."/>
            <person name="Higo A."/>
            <person name="Hirakawa Y."/>
            <person name="Hundley H."/>
            <person name="Ikeda Y."/>
            <person name="Inoue K."/>
            <person name="Inoue S."/>
            <person name="Ishida S."/>
            <person name="Jia Q."/>
            <person name="Kakita M."/>
            <person name="Kanazawa T."/>
            <person name="Kawai Y."/>
            <person name="Kawashima T."/>
            <person name="Kennedy M."/>
            <person name="Kinose K."/>
            <person name="Kinoshita T."/>
            <person name="Kohara Y."/>
            <person name="Koide E."/>
            <person name="Komatsu K."/>
            <person name="Kopischke S."/>
            <person name="Kubo M."/>
            <person name="Kyozuka J."/>
            <person name="Lagercrantz U."/>
            <person name="Lin S."/>
            <person name="Lindquist E."/>
            <person name="Lipzen A."/>
            <person name="Lu C."/>
            <person name="Luna E."/>
            <person name="Martienssen R."/>
            <person name="Minamino N."/>
            <person name="Mizutani M."/>
            <person name="Mizutani M."/>
            <person name="Mochizuki N."/>
            <person name="Monte I."/>
            <person name="Mosher R."/>
            <person name="Nagasaki H."/>
            <person name="Nakagami H."/>
            <person name="Naramoto S."/>
            <person name="Nishitani K."/>
            <person name="Ohtani M."/>
            <person name="Okamoto T."/>
            <person name="Okumura M."/>
            <person name="Phillips J."/>
            <person name="Pollak B."/>
            <person name="Reinders A."/>
            <person name="Roevekamp M."/>
            <person name="Sano R."/>
            <person name="Sawa S."/>
            <person name="Schmid M."/>
            <person name="Shirakawa M."/>
            <person name="Solano R."/>
            <person name="Spunde A."/>
            <person name="Suetsugu N."/>
            <person name="Sugano S."/>
            <person name="Sugiyama A."/>
            <person name="Sun R."/>
            <person name="Suzuki Y."/>
            <person name="Takenaka M."/>
            <person name="Takezawa D."/>
            <person name="Tomogane H."/>
            <person name="Tsuzuki M."/>
            <person name="Ueda T."/>
            <person name="Umeda M."/>
            <person name="Ward J."/>
            <person name="Watanabe Y."/>
            <person name="Yazaki K."/>
            <person name="Yokoyama R."/>
            <person name="Yoshitake Y."/>
            <person name="Yotsui I."/>
            <person name="Zachgo S."/>
            <person name="Schmutz J."/>
        </authorList>
    </citation>
    <scope>NUCLEOTIDE SEQUENCE [LARGE SCALE GENOMIC DNA]</scope>
</reference>
<feature type="transmembrane region" description="Helical" evidence="7">
    <location>
        <begin position="211"/>
        <end position="232"/>
    </location>
</feature>
<dbReference type="EMBL" id="KZ864123">
    <property type="protein sequence ID" value="RIA05433.1"/>
    <property type="molecule type" value="Genomic_DNA"/>
</dbReference>
<dbReference type="GO" id="GO:0005337">
    <property type="term" value="F:nucleoside transmembrane transporter activity"/>
    <property type="evidence" value="ECO:0007669"/>
    <property type="project" value="InterPro"/>
</dbReference>
<evidence type="ECO:0008006" key="9">
    <source>
        <dbReference type="Google" id="ProtNLM"/>
    </source>
</evidence>
<feature type="transmembrane region" description="Helical" evidence="7">
    <location>
        <begin position="111"/>
        <end position="132"/>
    </location>
</feature>
<feature type="transmembrane region" description="Helical" evidence="7">
    <location>
        <begin position="138"/>
        <end position="158"/>
    </location>
</feature>
<dbReference type="Proteomes" id="UP000264353">
    <property type="component" value="Unassembled WGS sequence"/>
</dbReference>
<organism evidence="8">
    <name type="scientific">Brassica campestris</name>
    <name type="common">Field mustard</name>
    <dbReference type="NCBI Taxonomy" id="3711"/>
    <lineage>
        <taxon>Eukaryota</taxon>
        <taxon>Viridiplantae</taxon>
        <taxon>Streptophyta</taxon>
        <taxon>Embryophyta</taxon>
        <taxon>Tracheophyta</taxon>
        <taxon>Spermatophyta</taxon>
        <taxon>Magnoliopsida</taxon>
        <taxon>eudicotyledons</taxon>
        <taxon>Gunneridae</taxon>
        <taxon>Pentapetalae</taxon>
        <taxon>rosids</taxon>
        <taxon>malvids</taxon>
        <taxon>Brassicales</taxon>
        <taxon>Brassicaceae</taxon>
        <taxon>Brassiceae</taxon>
        <taxon>Brassica</taxon>
    </lineage>
</organism>
<evidence type="ECO:0000256" key="2">
    <source>
        <dbReference type="ARBA" id="ARBA00007965"/>
    </source>
</evidence>
<feature type="transmembrane region" description="Helical" evidence="7">
    <location>
        <begin position="361"/>
        <end position="380"/>
    </location>
</feature>
<feature type="transmembrane region" description="Helical" evidence="7">
    <location>
        <begin position="178"/>
        <end position="199"/>
    </location>
</feature>
<protein>
    <recommendedName>
        <fullName evidence="9">Equilibrative nucleoside transporter</fullName>
    </recommendedName>
</protein>
<feature type="transmembrane region" description="Helical" evidence="7">
    <location>
        <begin position="401"/>
        <end position="422"/>
    </location>
</feature>
<keyword evidence="4 7" id="KW-0812">Transmembrane</keyword>
<evidence type="ECO:0000256" key="7">
    <source>
        <dbReference type="SAM" id="Phobius"/>
    </source>
</evidence>
<comment type="similarity">
    <text evidence="2">Belongs to the SLC29A/ENT transporter (TC 2.A.57) family.</text>
</comment>
<dbReference type="PANTHER" id="PTHR10332:SF71">
    <property type="entry name" value="EQUILIBRATIVE NUCLEOSIDE TRANSPORTER"/>
    <property type="match status" value="1"/>
</dbReference>